<keyword evidence="3" id="KW-1185">Reference proteome</keyword>
<protein>
    <submittedName>
        <fullName evidence="2">Uncharacterized protein</fullName>
    </submittedName>
</protein>
<feature type="non-terminal residue" evidence="2">
    <location>
        <position position="285"/>
    </location>
</feature>
<evidence type="ECO:0000256" key="1">
    <source>
        <dbReference type="SAM" id="MobiDB-lite"/>
    </source>
</evidence>
<feature type="region of interest" description="Disordered" evidence="1">
    <location>
        <begin position="180"/>
        <end position="200"/>
    </location>
</feature>
<name>A0ABN9S0H6_9DINO</name>
<evidence type="ECO:0000313" key="2">
    <source>
        <dbReference type="EMBL" id="CAK0825198.1"/>
    </source>
</evidence>
<dbReference type="EMBL" id="CAUYUJ010008868">
    <property type="protein sequence ID" value="CAK0825198.1"/>
    <property type="molecule type" value="Genomic_DNA"/>
</dbReference>
<evidence type="ECO:0000313" key="3">
    <source>
        <dbReference type="Proteomes" id="UP001189429"/>
    </source>
</evidence>
<comment type="caution">
    <text evidence="2">The sequence shown here is derived from an EMBL/GenBank/DDBJ whole genome shotgun (WGS) entry which is preliminary data.</text>
</comment>
<feature type="compositionally biased region" description="Polar residues" evidence="1">
    <location>
        <begin position="276"/>
        <end position="285"/>
    </location>
</feature>
<proteinExistence type="predicted"/>
<dbReference type="Proteomes" id="UP001189429">
    <property type="component" value="Unassembled WGS sequence"/>
</dbReference>
<organism evidence="2 3">
    <name type="scientific">Prorocentrum cordatum</name>
    <dbReference type="NCBI Taxonomy" id="2364126"/>
    <lineage>
        <taxon>Eukaryota</taxon>
        <taxon>Sar</taxon>
        <taxon>Alveolata</taxon>
        <taxon>Dinophyceae</taxon>
        <taxon>Prorocentrales</taxon>
        <taxon>Prorocentraceae</taxon>
        <taxon>Prorocentrum</taxon>
    </lineage>
</organism>
<feature type="region of interest" description="Disordered" evidence="1">
    <location>
        <begin position="262"/>
        <end position="285"/>
    </location>
</feature>
<reference evidence="2" key="1">
    <citation type="submission" date="2023-10" db="EMBL/GenBank/DDBJ databases">
        <authorList>
            <person name="Chen Y."/>
            <person name="Shah S."/>
            <person name="Dougan E. K."/>
            <person name="Thang M."/>
            <person name="Chan C."/>
        </authorList>
    </citation>
    <scope>NUCLEOTIDE SEQUENCE [LARGE SCALE GENOMIC DNA]</scope>
</reference>
<sequence>MLLLRRGGVDCFHRSIHVLCTHYACSSPMLFCSRRSSTSEPRVARMPQEFGGYLKGPPREQHRRACSCELVSGATGWTSSRVASLSPGEDVPLPGRPTSVPPGEVASVLPVAARSDSGPISPRKLDPLLLRIPIPQSSPPLHGAQHSQREPPAEAALADIEAMVQRHWQELHGRLRLLLGGEGQSETEPSQRRRGGGGLAEVQGQCSLETRPWGCATPRFSARESFRQGGSASLEFESYASSAAQSAASRARPSLRASVRPVTRFFSGNEPRQSESESINGGANR</sequence>
<gene>
    <name evidence="2" type="ORF">PCOR1329_LOCUS25371</name>
</gene>
<accession>A0ABN9S0H6</accession>